<gene>
    <name evidence="1" type="ORF">PDJAM_G00132180</name>
</gene>
<proteinExistence type="predicted"/>
<protein>
    <submittedName>
        <fullName evidence="1">Uncharacterized protein</fullName>
    </submittedName>
</protein>
<dbReference type="Proteomes" id="UP000830395">
    <property type="component" value="Chromosome 22"/>
</dbReference>
<comment type="caution">
    <text evidence="1">The sequence shown here is derived from an EMBL/GenBank/DDBJ whole genome shotgun (WGS) entry which is preliminary data.</text>
</comment>
<reference evidence="1" key="1">
    <citation type="submission" date="2020-02" db="EMBL/GenBank/DDBJ databases">
        <title>Genome sequencing of the panga catfish, Pangasius djambal.</title>
        <authorList>
            <person name="Wen M."/>
            <person name="Zahm M."/>
            <person name="Roques C."/>
            <person name="Cabau C."/>
            <person name="Klopp C."/>
            <person name="Donnadieu C."/>
            <person name="Jouanno E."/>
            <person name="Avarre J.-C."/>
            <person name="Campet M."/>
            <person name="Ha T."/>
            <person name="Dugue R."/>
            <person name="Lampietro C."/>
            <person name="Louis A."/>
            <person name="Herpin A."/>
            <person name="Echchiki A."/>
            <person name="Berthelot C."/>
            <person name="Parey E."/>
            <person name="Roest-Crollius H."/>
            <person name="Braasch I."/>
            <person name="Postlethwait J.H."/>
            <person name="Bobe J."/>
            <person name="Montfort J."/>
            <person name="Bouchez O."/>
            <person name="Begum T."/>
            <person name="Schartl M."/>
            <person name="Gustiano R."/>
            <person name="Guiguen Y."/>
        </authorList>
    </citation>
    <scope>NUCLEOTIDE SEQUENCE</scope>
    <source>
        <strain evidence="1">Pdj_M5554</strain>
    </source>
</reference>
<organism evidence="1 2">
    <name type="scientific">Pangasius djambal</name>
    <dbReference type="NCBI Taxonomy" id="1691987"/>
    <lineage>
        <taxon>Eukaryota</taxon>
        <taxon>Metazoa</taxon>
        <taxon>Chordata</taxon>
        <taxon>Craniata</taxon>
        <taxon>Vertebrata</taxon>
        <taxon>Euteleostomi</taxon>
        <taxon>Actinopterygii</taxon>
        <taxon>Neopterygii</taxon>
        <taxon>Teleostei</taxon>
        <taxon>Ostariophysi</taxon>
        <taxon>Siluriformes</taxon>
        <taxon>Pangasiidae</taxon>
        <taxon>Pangasius</taxon>
    </lineage>
</organism>
<accession>A0ACC5ZCX5</accession>
<evidence type="ECO:0000313" key="2">
    <source>
        <dbReference type="Proteomes" id="UP000830395"/>
    </source>
</evidence>
<name>A0ACC5ZCX5_9TELE</name>
<sequence length="83" mass="9458">MPIILQCMSLDWGRKPPKHRENMQRPHTQGRGRNQTPNPGGARTPSLRPAHFRSAETPVSTRSSSQCWEKYELAGFRSIDKSL</sequence>
<dbReference type="EMBL" id="CM040996">
    <property type="protein sequence ID" value="MCJ8745623.1"/>
    <property type="molecule type" value="Genomic_DNA"/>
</dbReference>
<evidence type="ECO:0000313" key="1">
    <source>
        <dbReference type="EMBL" id="MCJ8745623.1"/>
    </source>
</evidence>
<keyword evidence="2" id="KW-1185">Reference proteome</keyword>